<feature type="region of interest" description="Disordered" evidence="1">
    <location>
        <begin position="110"/>
        <end position="135"/>
    </location>
</feature>
<feature type="transmembrane region" description="Helical" evidence="2">
    <location>
        <begin position="139"/>
        <end position="157"/>
    </location>
</feature>
<keyword evidence="2" id="KW-0812">Transmembrane</keyword>
<dbReference type="AlphaFoldDB" id="A0A5M3VXM2"/>
<comment type="caution">
    <text evidence="3">The sequence shown here is derived from an EMBL/GenBank/DDBJ whole genome shotgun (WGS) entry which is preliminary data.</text>
</comment>
<evidence type="ECO:0000256" key="2">
    <source>
        <dbReference type="SAM" id="Phobius"/>
    </source>
</evidence>
<accession>A0A5M3VXM2</accession>
<organism evidence="3 4">
    <name type="scientific">Acrocarpospora corrugata</name>
    <dbReference type="NCBI Taxonomy" id="35763"/>
    <lineage>
        <taxon>Bacteria</taxon>
        <taxon>Bacillati</taxon>
        <taxon>Actinomycetota</taxon>
        <taxon>Actinomycetes</taxon>
        <taxon>Streptosporangiales</taxon>
        <taxon>Streptosporangiaceae</taxon>
        <taxon>Acrocarpospora</taxon>
    </lineage>
</organism>
<evidence type="ECO:0000313" key="4">
    <source>
        <dbReference type="Proteomes" id="UP000334990"/>
    </source>
</evidence>
<reference evidence="3 4" key="1">
    <citation type="submission" date="2019-10" db="EMBL/GenBank/DDBJ databases">
        <title>Whole genome shotgun sequence of Acrocarpospora corrugata NBRC 13972.</title>
        <authorList>
            <person name="Ichikawa N."/>
            <person name="Kimura A."/>
            <person name="Kitahashi Y."/>
            <person name="Komaki H."/>
            <person name="Oguchi A."/>
        </authorList>
    </citation>
    <scope>NUCLEOTIDE SEQUENCE [LARGE SCALE GENOMIC DNA]</scope>
    <source>
        <strain evidence="3 4">NBRC 13972</strain>
    </source>
</reference>
<sequence>MLPRQNIRVVVDPASMAGGATKNVRVTAFCPPAQPGTTYKANARSDAFTGIVSLMPPLATATASPAPEPSLTGVALLNANAKAGGYRVEVRCEATNDIGTARFRVTAAPAGTFPTKAPGAGGGGTAAGGPEEEESGLPVTPIAIGLLAAFFVGISVARRRNRG</sequence>
<dbReference type="Proteomes" id="UP000334990">
    <property type="component" value="Unassembled WGS sequence"/>
</dbReference>
<keyword evidence="2" id="KW-1133">Transmembrane helix</keyword>
<keyword evidence="2" id="KW-0472">Membrane</keyword>
<protein>
    <submittedName>
        <fullName evidence="3">Uncharacterized protein</fullName>
    </submittedName>
</protein>
<dbReference type="EMBL" id="BLAD01000045">
    <property type="protein sequence ID" value="GES00462.1"/>
    <property type="molecule type" value="Genomic_DNA"/>
</dbReference>
<keyword evidence="4" id="KW-1185">Reference proteome</keyword>
<evidence type="ECO:0000313" key="3">
    <source>
        <dbReference type="EMBL" id="GES00462.1"/>
    </source>
</evidence>
<evidence type="ECO:0000256" key="1">
    <source>
        <dbReference type="SAM" id="MobiDB-lite"/>
    </source>
</evidence>
<gene>
    <name evidence="3" type="ORF">Acor_25260</name>
</gene>
<name>A0A5M3VXM2_9ACTN</name>
<proteinExistence type="predicted"/>